<feature type="region of interest" description="Disordered" evidence="1">
    <location>
        <begin position="384"/>
        <end position="409"/>
    </location>
</feature>
<dbReference type="EMBL" id="JAMKFB020000021">
    <property type="protein sequence ID" value="KAL0162736.1"/>
    <property type="molecule type" value="Genomic_DNA"/>
</dbReference>
<feature type="non-terminal residue" evidence="2">
    <location>
        <position position="1"/>
    </location>
</feature>
<reference evidence="2 3" key="1">
    <citation type="submission" date="2024-05" db="EMBL/GenBank/DDBJ databases">
        <title>Genome sequencing and assembly of Indian major carp, Cirrhinus mrigala (Hamilton, 1822).</title>
        <authorList>
            <person name="Mohindra V."/>
            <person name="Chowdhury L.M."/>
            <person name="Lal K."/>
            <person name="Jena J.K."/>
        </authorList>
    </citation>
    <scope>NUCLEOTIDE SEQUENCE [LARGE SCALE GENOMIC DNA]</scope>
    <source>
        <strain evidence="2">CM1030</strain>
        <tissue evidence="2">Blood</tissue>
    </source>
</reference>
<keyword evidence="3" id="KW-1185">Reference proteome</keyword>
<name>A0ABD0NNG1_CIRMR</name>
<evidence type="ECO:0000313" key="3">
    <source>
        <dbReference type="Proteomes" id="UP001529510"/>
    </source>
</evidence>
<feature type="compositionally biased region" description="Polar residues" evidence="1">
    <location>
        <begin position="60"/>
        <end position="73"/>
    </location>
</feature>
<feature type="region of interest" description="Disordered" evidence="1">
    <location>
        <begin position="111"/>
        <end position="147"/>
    </location>
</feature>
<proteinExistence type="predicted"/>
<dbReference type="AlphaFoldDB" id="A0ABD0NNG1"/>
<feature type="compositionally biased region" description="Polar residues" evidence="1">
    <location>
        <begin position="399"/>
        <end position="409"/>
    </location>
</feature>
<gene>
    <name evidence="2" type="ORF">M9458_042132</name>
</gene>
<protein>
    <recommendedName>
        <fullName evidence="4">Aftiphilin</fullName>
    </recommendedName>
</protein>
<evidence type="ECO:0000256" key="1">
    <source>
        <dbReference type="SAM" id="MobiDB-lite"/>
    </source>
</evidence>
<dbReference type="Proteomes" id="UP001529510">
    <property type="component" value="Unassembled WGS sequence"/>
</dbReference>
<evidence type="ECO:0000313" key="2">
    <source>
        <dbReference type="EMBL" id="KAL0162736.1"/>
    </source>
</evidence>
<feature type="compositionally biased region" description="Basic and acidic residues" evidence="1">
    <location>
        <begin position="123"/>
        <end position="141"/>
    </location>
</feature>
<feature type="region of interest" description="Disordered" evidence="1">
    <location>
        <begin position="46"/>
        <end position="99"/>
    </location>
</feature>
<accession>A0ABD0NNG1</accession>
<comment type="caution">
    <text evidence="2">The sequence shown here is derived from an EMBL/GenBank/DDBJ whole genome shotgun (WGS) entry which is preliminary data.</text>
</comment>
<organism evidence="2 3">
    <name type="scientific">Cirrhinus mrigala</name>
    <name type="common">Mrigala</name>
    <dbReference type="NCBI Taxonomy" id="683832"/>
    <lineage>
        <taxon>Eukaryota</taxon>
        <taxon>Metazoa</taxon>
        <taxon>Chordata</taxon>
        <taxon>Craniata</taxon>
        <taxon>Vertebrata</taxon>
        <taxon>Euteleostomi</taxon>
        <taxon>Actinopterygii</taxon>
        <taxon>Neopterygii</taxon>
        <taxon>Teleostei</taxon>
        <taxon>Ostariophysi</taxon>
        <taxon>Cypriniformes</taxon>
        <taxon>Cyprinidae</taxon>
        <taxon>Labeoninae</taxon>
        <taxon>Labeonini</taxon>
        <taxon>Cirrhinus</taxon>
    </lineage>
</organism>
<feature type="compositionally biased region" description="Basic and acidic residues" evidence="1">
    <location>
        <begin position="171"/>
        <end position="180"/>
    </location>
</feature>
<feature type="compositionally biased region" description="Basic and acidic residues" evidence="1">
    <location>
        <begin position="46"/>
        <end position="58"/>
    </location>
</feature>
<sequence>SPDLYTNGLEEFGDSFQLDTQTEKMLQGDDFSHGIGNLNILKENKRNNHVDSESEMKAVKQSSFLENKNQIAKENNKDPGEGVSPLKNGPATEFKPKYNISLTDSQLENILNYSNQVTEEESSADKPAEQRDNQESSDHVTDNSFNRSSSFLFDSLYDNSILDAMEEAAIDQDKKEEQVVETHANSNGSSPELIPERRDAASTEDQEAIQWGESSFNLSEWGDSLLIGEQYLDKMSSVVKACDGPRLGAEKPSYTDDIVSELHVSQSNEPHSSTSAKRHQLNSSSFHISPGMQDIFDKWSDQFSTLSEVPGQSDSTVVEPNAAVEKAVSPITNHEINQGGPRSSEDFLVAQTKPVTHNDLVPPTQVSKSVTPRVKMTTSAIQSPLNVTKHRSELDPKNSKSSTQKDYQSCLRTNSASELDIVNHFLLQTPAVQKHSP</sequence>
<feature type="region of interest" description="Disordered" evidence="1">
    <location>
        <begin position="169"/>
        <end position="207"/>
    </location>
</feature>
<evidence type="ECO:0008006" key="4">
    <source>
        <dbReference type="Google" id="ProtNLM"/>
    </source>
</evidence>